<accession>A0A1W1C5I9</accession>
<dbReference type="SUPFAM" id="SSF159594">
    <property type="entry name" value="XCC0632-like"/>
    <property type="match status" value="1"/>
</dbReference>
<keyword evidence="1" id="KW-0449">Lipoprotein</keyword>
<gene>
    <name evidence="1" type="ORF">MNB_SV-9-619</name>
</gene>
<proteinExistence type="predicted"/>
<evidence type="ECO:0000313" key="1">
    <source>
        <dbReference type="EMBL" id="SFV60994.1"/>
    </source>
</evidence>
<dbReference type="Gene3D" id="3.40.50.10610">
    <property type="entry name" value="ABC-type transport auxiliary lipoprotein component"/>
    <property type="match status" value="1"/>
</dbReference>
<dbReference type="EMBL" id="FPHG01000045">
    <property type="protein sequence ID" value="SFV60994.1"/>
    <property type="molecule type" value="Genomic_DNA"/>
</dbReference>
<reference evidence="1" key="1">
    <citation type="submission" date="2016-10" db="EMBL/GenBank/DDBJ databases">
        <authorList>
            <person name="de Groot N.N."/>
        </authorList>
    </citation>
    <scope>NUCLEOTIDE SEQUENCE</scope>
</reference>
<sequence length="188" mass="21620">MKYLLLLILLYGCSSKTTPITTYSLNPHINIRPYKNSLYKNSTIKVSYPTSINGLIGKRMKYSYNNSEEGLYQNARWSSPSGRLLLNIFIKALDKSKNFKSVLDYTSLVNADYILESEVYEFSHKIRGDSSLAVVSIKFNLVDNNKVLIKSKKFLYEIPTDTFDADGYTKATREAIQKISLKMLEWLR</sequence>
<organism evidence="1">
    <name type="scientific">hydrothermal vent metagenome</name>
    <dbReference type="NCBI Taxonomy" id="652676"/>
    <lineage>
        <taxon>unclassified sequences</taxon>
        <taxon>metagenomes</taxon>
        <taxon>ecological metagenomes</taxon>
    </lineage>
</organism>
<protein>
    <submittedName>
        <fullName evidence="1">Membrane lipoprotein lipid attachment site containing protein USSDB6D</fullName>
    </submittedName>
</protein>
<name>A0A1W1C5I9_9ZZZZ</name>
<dbReference type="AlphaFoldDB" id="A0A1W1C5I9"/>